<dbReference type="Gene3D" id="1.25.40.10">
    <property type="entry name" value="Tetratricopeptide repeat domain"/>
    <property type="match status" value="1"/>
</dbReference>
<comment type="subcellular location">
    <subcellularLocation>
        <location evidence="4">Cytoplasmic vesicle</location>
        <location evidence="4">COPI-coated vesicle membrane</location>
        <topology evidence="4">Peripheral membrane protein</topology>
        <orientation evidence="4">Cytoplasmic side</orientation>
    </subcellularLocation>
    <subcellularLocation>
        <location evidence="3">Golgi apparatus membrane</location>
        <topology evidence="3">Peripheral membrane protein</topology>
        <orientation evidence="3">Cytoplasmic side</orientation>
    </subcellularLocation>
    <subcellularLocation>
        <location evidence="2">Mitochondrion</location>
    </subcellularLocation>
</comment>
<keyword evidence="22" id="KW-1015">Disulfide bond</keyword>
<evidence type="ECO:0000256" key="21">
    <source>
        <dbReference type="ARBA" id="ARBA00023136"/>
    </source>
</evidence>
<accession>A0AAN8FMG6</accession>
<dbReference type="GO" id="GO:0016787">
    <property type="term" value="F:hydrolase activity"/>
    <property type="evidence" value="ECO:0007669"/>
    <property type="project" value="UniProtKB-KW"/>
</dbReference>
<evidence type="ECO:0000256" key="22">
    <source>
        <dbReference type="ARBA" id="ARBA00023157"/>
    </source>
</evidence>
<keyword evidence="14" id="KW-0378">Hydrolase</keyword>
<dbReference type="InterPro" id="IPR020821">
    <property type="entry name" value="ENPP1-3/EXOG-like_nuc-like"/>
</dbReference>
<evidence type="ECO:0000256" key="2">
    <source>
        <dbReference type="ARBA" id="ARBA00004173"/>
    </source>
</evidence>
<evidence type="ECO:0000256" key="23">
    <source>
        <dbReference type="ARBA" id="ARBA00023329"/>
    </source>
</evidence>
<dbReference type="InterPro" id="IPR006822">
    <property type="entry name" value="Coatomer_esu"/>
</dbReference>
<dbReference type="GO" id="GO:0030126">
    <property type="term" value="C:COPI vesicle coat"/>
    <property type="evidence" value="ECO:0007669"/>
    <property type="project" value="TreeGrafter"/>
</dbReference>
<dbReference type="GO" id="GO:0015031">
    <property type="term" value="P:protein transport"/>
    <property type="evidence" value="ECO:0007669"/>
    <property type="project" value="UniProtKB-KW"/>
</dbReference>
<evidence type="ECO:0000256" key="3">
    <source>
        <dbReference type="ARBA" id="ARBA00004255"/>
    </source>
</evidence>
<keyword evidence="23" id="KW-0968">Cytoplasmic vesicle</keyword>
<dbReference type="Pfam" id="PF01223">
    <property type="entry name" value="Endonuclease_NS"/>
    <property type="match status" value="1"/>
</dbReference>
<dbReference type="AlphaFoldDB" id="A0AAN8FMG6"/>
<keyword evidence="18" id="KW-0809">Transit peptide</keyword>
<evidence type="ECO:0000256" key="7">
    <source>
        <dbReference type="ARBA" id="ARBA00011775"/>
    </source>
</evidence>
<dbReference type="InterPro" id="IPR001604">
    <property type="entry name" value="Endo_G_ENPP1-like_dom"/>
</dbReference>
<evidence type="ECO:0000256" key="10">
    <source>
        <dbReference type="ARBA" id="ARBA00022490"/>
    </source>
</evidence>
<evidence type="ECO:0000256" key="5">
    <source>
        <dbReference type="ARBA" id="ARBA00008827"/>
    </source>
</evidence>
<keyword evidence="12" id="KW-0479">Metal-binding</keyword>
<dbReference type="InterPro" id="IPR018524">
    <property type="entry name" value="DNA/RNA_endonuclease_AS"/>
</dbReference>
<comment type="subunit">
    <text evidence="7">Oligomeric complex that consists of at least the alpha, beta, beta', gamma, delta, epsilon and zeta subunits.</text>
</comment>
<evidence type="ECO:0000256" key="14">
    <source>
        <dbReference type="ARBA" id="ARBA00022801"/>
    </source>
</evidence>
<keyword evidence="9" id="KW-0813">Transport</keyword>
<evidence type="ECO:0000256" key="12">
    <source>
        <dbReference type="ARBA" id="ARBA00022723"/>
    </source>
</evidence>
<keyword evidence="15" id="KW-0460">Magnesium</keyword>
<keyword evidence="16" id="KW-0931">ER-Golgi transport</keyword>
<keyword evidence="17" id="KW-0653">Protein transport</keyword>
<dbReference type="EMBL" id="WIXE01006194">
    <property type="protein sequence ID" value="KAK5981517.1"/>
    <property type="molecule type" value="Genomic_DNA"/>
</dbReference>
<name>A0AAN8FMG6_TRICO</name>
<evidence type="ECO:0000256" key="16">
    <source>
        <dbReference type="ARBA" id="ARBA00022892"/>
    </source>
</evidence>
<evidence type="ECO:0000313" key="29">
    <source>
        <dbReference type="Proteomes" id="UP001331761"/>
    </source>
</evidence>
<proteinExistence type="inferred from homology"/>
<dbReference type="SMART" id="SM00892">
    <property type="entry name" value="Endonuclease_NS"/>
    <property type="match status" value="1"/>
</dbReference>
<evidence type="ECO:0000256" key="17">
    <source>
        <dbReference type="ARBA" id="ARBA00022927"/>
    </source>
</evidence>
<evidence type="ECO:0000256" key="1">
    <source>
        <dbReference type="ARBA" id="ARBA00001946"/>
    </source>
</evidence>
<dbReference type="Gene3D" id="3.40.570.10">
    <property type="entry name" value="Extracellular Endonuclease, subunit A"/>
    <property type="match status" value="1"/>
</dbReference>
<evidence type="ECO:0000256" key="6">
    <source>
        <dbReference type="ARBA" id="ARBA00010052"/>
    </source>
</evidence>
<feature type="domain" description="ENPP1-3/EXOG-like endonuclease/phosphodiesterase" evidence="26">
    <location>
        <begin position="111"/>
        <end position="321"/>
    </location>
</feature>
<evidence type="ECO:0000256" key="25">
    <source>
        <dbReference type="ARBA" id="ARBA00068872"/>
    </source>
</evidence>
<evidence type="ECO:0000313" key="28">
    <source>
        <dbReference type="EMBL" id="KAK5981517.1"/>
    </source>
</evidence>
<organism evidence="28 29">
    <name type="scientific">Trichostrongylus colubriformis</name>
    <name type="common">Black scour worm</name>
    <dbReference type="NCBI Taxonomy" id="6319"/>
    <lineage>
        <taxon>Eukaryota</taxon>
        <taxon>Metazoa</taxon>
        <taxon>Ecdysozoa</taxon>
        <taxon>Nematoda</taxon>
        <taxon>Chromadorea</taxon>
        <taxon>Rhabditida</taxon>
        <taxon>Rhabditina</taxon>
        <taxon>Rhabditomorpha</taxon>
        <taxon>Strongyloidea</taxon>
        <taxon>Trichostrongylidae</taxon>
        <taxon>Trichostrongylus</taxon>
    </lineage>
</organism>
<comment type="similarity">
    <text evidence="5">Belongs to the COPE family.</text>
</comment>
<evidence type="ECO:0000256" key="13">
    <source>
        <dbReference type="ARBA" id="ARBA00022759"/>
    </source>
</evidence>
<keyword evidence="20" id="KW-0496">Mitochondrion</keyword>
<keyword evidence="11" id="KW-0540">Nuclease</keyword>
<keyword evidence="19" id="KW-0333">Golgi apparatus</keyword>
<dbReference type="PROSITE" id="PS01070">
    <property type="entry name" value="NUCLEASE_NON_SPEC"/>
    <property type="match status" value="1"/>
</dbReference>
<dbReference type="CDD" id="cd00091">
    <property type="entry name" value="NUC"/>
    <property type="match status" value="1"/>
</dbReference>
<keyword evidence="21" id="KW-0472">Membrane</keyword>
<dbReference type="GO" id="GO:0046872">
    <property type="term" value="F:metal ion binding"/>
    <property type="evidence" value="ECO:0007669"/>
    <property type="project" value="UniProtKB-KW"/>
</dbReference>
<gene>
    <name evidence="28" type="ORF">GCK32_004130</name>
</gene>
<dbReference type="PANTHER" id="PTHR10805">
    <property type="entry name" value="COATOMER SUBUNIT EPSILON"/>
    <property type="match status" value="1"/>
</dbReference>
<dbReference type="InterPro" id="IPR011990">
    <property type="entry name" value="TPR-like_helical_dom_sf"/>
</dbReference>
<dbReference type="SUPFAM" id="SSF48452">
    <property type="entry name" value="TPR-like"/>
    <property type="match status" value="1"/>
</dbReference>
<evidence type="ECO:0000256" key="8">
    <source>
        <dbReference type="ARBA" id="ARBA00015828"/>
    </source>
</evidence>
<dbReference type="InterPro" id="IPR044925">
    <property type="entry name" value="His-Me_finger_sf"/>
</dbReference>
<dbReference type="GO" id="GO:0004519">
    <property type="term" value="F:endonuclease activity"/>
    <property type="evidence" value="ECO:0007669"/>
    <property type="project" value="UniProtKB-KW"/>
</dbReference>
<keyword evidence="13 28" id="KW-0255">Endonuclease</keyword>
<dbReference type="GO" id="GO:0005739">
    <property type="term" value="C:mitochondrion"/>
    <property type="evidence" value="ECO:0007669"/>
    <property type="project" value="UniProtKB-SubCell"/>
</dbReference>
<sequence length="623" mass="70459">MPTIRRRTGVSFFSERHQQCSYPERSMLRNAWRAGGVIAIAGGSFLLGARYGNECPLRNAQAATAVSPVPSLPPLQLEPTEQAKPTFEIGPSRASEIMRYGFPGFDNLRTFEDFVLSYDRKTRTAHWVCEHLTPTRLIYDPSVDRSKCEFRSDPSIHKYFQSDNSDYKGSGYDRGHLAAAGNHRKTQKSVDQTFLLTNMSPQVGRGFNRDKWNDLERYARRIAKKSLNTYILTGPLYLPYKAEDGNNYVRYKVIGSNNVAVPTHFFKVILAETSPGNFEMECFVLPNQVIPDSTELSTFYVPLEMIERSGGFLIFDKLPKDKLKKVNGRKVGGMSVDRLFDVKNAFFLGHYQQCILEAQKVVTKAEEEKTLKDVFMYRSYIAQGKASVVLSEIPERTDNPSLRAIRRLAEYQNPANRQRIANQVQNEVSEGTAATDDASCIVAALILNNENNPEDAMRILAKSDSLEARSATVFTLLQMDRVDLAVKELKKMNEIDEDATLTQLSLAWVNMAVGKDKLKDAYYIYQEMMDKYGQTPRLLVSQSAVLILQGKYKDAEALLHDAQLRDANNCDALVNLVAVSQFLGKDYEVIKRFVAQLRDIDAKHPWLVDLEAKEQLFDELVAA</sequence>
<evidence type="ECO:0000256" key="18">
    <source>
        <dbReference type="ARBA" id="ARBA00022946"/>
    </source>
</evidence>
<comment type="caution">
    <text evidence="28">The sequence shown here is derived from an EMBL/GenBank/DDBJ whole genome shotgun (WGS) entry which is preliminary data.</text>
</comment>
<evidence type="ECO:0000256" key="20">
    <source>
        <dbReference type="ARBA" id="ARBA00023128"/>
    </source>
</evidence>
<dbReference type="GO" id="GO:0000139">
    <property type="term" value="C:Golgi membrane"/>
    <property type="evidence" value="ECO:0007669"/>
    <property type="project" value="UniProtKB-SubCell"/>
</dbReference>
<protein>
    <recommendedName>
        <fullName evidence="8">Coatomer subunit epsilon</fullName>
    </recommendedName>
    <alternativeName>
        <fullName evidence="25">Endonuclease G, mitochondrial</fullName>
    </alternativeName>
    <alternativeName>
        <fullName evidence="24">Epsilon-coat protein</fullName>
    </alternativeName>
</protein>
<evidence type="ECO:0000259" key="27">
    <source>
        <dbReference type="SMART" id="SM00892"/>
    </source>
</evidence>
<keyword evidence="10" id="KW-0963">Cytoplasm</keyword>
<comment type="cofactor">
    <cofactor evidence="1">
        <name>Mg(2+)</name>
        <dbReference type="ChEBI" id="CHEBI:18420"/>
    </cofactor>
</comment>
<dbReference type="InterPro" id="IPR044929">
    <property type="entry name" value="DNA/RNA_non-sp_Endonuclease_sf"/>
</dbReference>
<keyword evidence="29" id="KW-1185">Reference proteome</keyword>
<evidence type="ECO:0000259" key="26">
    <source>
        <dbReference type="SMART" id="SM00477"/>
    </source>
</evidence>
<dbReference type="GO" id="GO:0006891">
    <property type="term" value="P:intra-Golgi vesicle-mediated transport"/>
    <property type="evidence" value="ECO:0007669"/>
    <property type="project" value="TreeGrafter"/>
</dbReference>
<dbReference type="SMART" id="SM00477">
    <property type="entry name" value="NUC"/>
    <property type="match status" value="1"/>
</dbReference>
<dbReference type="Pfam" id="PF04733">
    <property type="entry name" value="Coatomer_E"/>
    <property type="match status" value="1"/>
</dbReference>
<evidence type="ECO:0000256" key="4">
    <source>
        <dbReference type="ARBA" id="ARBA00004347"/>
    </source>
</evidence>
<evidence type="ECO:0000256" key="24">
    <source>
        <dbReference type="ARBA" id="ARBA00031602"/>
    </source>
</evidence>
<dbReference type="Proteomes" id="UP001331761">
    <property type="component" value="Unassembled WGS sequence"/>
</dbReference>
<dbReference type="PANTHER" id="PTHR10805:SF0">
    <property type="entry name" value="COATOMER SUBUNIT EPSILON"/>
    <property type="match status" value="1"/>
</dbReference>
<dbReference type="GO" id="GO:0006890">
    <property type="term" value="P:retrograde vesicle-mediated transport, Golgi to endoplasmic reticulum"/>
    <property type="evidence" value="ECO:0007669"/>
    <property type="project" value="InterPro"/>
</dbReference>
<dbReference type="GO" id="GO:0003676">
    <property type="term" value="F:nucleic acid binding"/>
    <property type="evidence" value="ECO:0007669"/>
    <property type="project" value="InterPro"/>
</dbReference>
<reference evidence="28 29" key="1">
    <citation type="submission" date="2019-10" db="EMBL/GenBank/DDBJ databases">
        <title>Assembly and Annotation for the nematode Trichostrongylus colubriformis.</title>
        <authorList>
            <person name="Martin J."/>
        </authorList>
    </citation>
    <scope>NUCLEOTIDE SEQUENCE [LARGE SCALE GENOMIC DNA]</scope>
    <source>
        <strain evidence="28">G859</strain>
        <tissue evidence="28">Whole worm</tissue>
    </source>
</reference>
<comment type="similarity">
    <text evidence="6">Belongs to the DNA/RNA non-specific endonuclease family.</text>
</comment>
<feature type="domain" description="DNA/RNA non-specific endonuclease/pyrophosphatase/phosphodiesterase" evidence="27">
    <location>
        <begin position="110"/>
        <end position="321"/>
    </location>
</feature>
<evidence type="ECO:0000256" key="11">
    <source>
        <dbReference type="ARBA" id="ARBA00022722"/>
    </source>
</evidence>
<dbReference type="SUPFAM" id="SSF54060">
    <property type="entry name" value="His-Me finger endonucleases"/>
    <property type="match status" value="1"/>
</dbReference>
<dbReference type="GO" id="GO:0006888">
    <property type="term" value="P:endoplasmic reticulum to Golgi vesicle-mediated transport"/>
    <property type="evidence" value="ECO:0007669"/>
    <property type="project" value="TreeGrafter"/>
</dbReference>
<dbReference type="FunFam" id="3.40.570.10:FF:000002">
    <property type="entry name" value="Endonuclease G, mitochondrial"/>
    <property type="match status" value="1"/>
</dbReference>
<evidence type="ECO:0000256" key="9">
    <source>
        <dbReference type="ARBA" id="ARBA00022448"/>
    </source>
</evidence>
<evidence type="ECO:0000256" key="19">
    <source>
        <dbReference type="ARBA" id="ARBA00023034"/>
    </source>
</evidence>
<dbReference type="GO" id="GO:0005198">
    <property type="term" value="F:structural molecule activity"/>
    <property type="evidence" value="ECO:0007669"/>
    <property type="project" value="InterPro"/>
</dbReference>
<evidence type="ECO:0000256" key="15">
    <source>
        <dbReference type="ARBA" id="ARBA00022842"/>
    </source>
</evidence>